<dbReference type="Pfam" id="PF05157">
    <property type="entry name" value="MshEN"/>
    <property type="match status" value="1"/>
</dbReference>
<evidence type="ECO:0000256" key="1">
    <source>
        <dbReference type="ARBA" id="ARBA00022553"/>
    </source>
</evidence>
<dbReference type="Proteomes" id="UP000756860">
    <property type="component" value="Unassembled WGS sequence"/>
</dbReference>
<dbReference type="PANTHER" id="PTHR44591:SF25">
    <property type="entry name" value="CHEMOTAXIS TWO-COMPONENT RESPONSE REGULATOR"/>
    <property type="match status" value="1"/>
</dbReference>
<feature type="modified residue" description="4-aspartylphosphate" evidence="2">
    <location>
        <position position="204"/>
    </location>
</feature>
<sequence>MTKRQKLGEIFVEKGLITPTTLERALLRARRQKKKVGFVLEDMEIITGEELAEGLAQQYGYRVVSDFARFKFPPDALRLLSVDVALPNLLFPLKVENGRLAIAMADPTDTRIIANIAANHNLKIVPYIATRRDIIAAINRHYLGKPCESPGEERTVLVAEDNKLLYTMLGNILTQEGYRVVVAMDGMEAYQAALAEAPRVILTDKEMPKMDGYALLSALKNLPETRLIPVILLTGVADGDEEARAFEKGFFDFMAKPVREATLVTRVKRALHYYDQL</sequence>
<dbReference type="InterPro" id="IPR001789">
    <property type="entry name" value="Sig_transdc_resp-reg_receiver"/>
</dbReference>
<name>A0ABS5SH10_9BACT</name>
<dbReference type="EMBL" id="JAHCVK010000014">
    <property type="protein sequence ID" value="MBT0654655.1"/>
    <property type="molecule type" value="Genomic_DNA"/>
</dbReference>
<accession>A0ABS5SH10</accession>
<feature type="domain" description="Response regulatory" evidence="3">
    <location>
        <begin position="155"/>
        <end position="271"/>
    </location>
</feature>
<protein>
    <submittedName>
        <fullName evidence="4">Response regulator</fullName>
    </submittedName>
</protein>
<dbReference type="PROSITE" id="PS50110">
    <property type="entry name" value="RESPONSE_REGULATORY"/>
    <property type="match status" value="1"/>
</dbReference>
<proteinExistence type="predicted"/>
<dbReference type="InterPro" id="IPR007831">
    <property type="entry name" value="T2SS_GspE_N"/>
</dbReference>
<dbReference type="InterPro" id="IPR050595">
    <property type="entry name" value="Bact_response_regulator"/>
</dbReference>
<dbReference type="PANTHER" id="PTHR44591">
    <property type="entry name" value="STRESS RESPONSE REGULATOR PROTEIN 1"/>
    <property type="match status" value="1"/>
</dbReference>
<comment type="caution">
    <text evidence="4">The sequence shown here is derived from an EMBL/GenBank/DDBJ whole genome shotgun (WGS) entry which is preliminary data.</text>
</comment>
<gene>
    <name evidence="4" type="ORF">KI810_16505</name>
</gene>
<evidence type="ECO:0000313" key="4">
    <source>
        <dbReference type="EMBL" id="MBT0654655.1"/>
    </source>
</evidence>
<dbReference type="SMART" id="SM00448">
    <property type="entry name" value="REC"/>
    <property type="match status" value="1"/>
</dbReference>
<keyword evidence="5" id="KW-1185">Reference proteome</keyword>
<evidence type="ECO:0000256" key="2">
    <source>
        <dbReference type="PROSITE-ProRule" id="PRU00169"/>
    </source>
</evidence>
<dbReference type="Gene3D" id="3.40.50.2300">
    <property type="match status" value="1"/>
</dbReference>
<dbReference type="Gene3D" id="3.30.300.160">
    <property type="entry name" value="Type II secretion system, protein E, N-terminal domain"/>
    <property type="match status" value="1"/>
</dbReference>
<reference evidence="4 5" key="1">
    <citation type="submission" date="2021-05" db="EMBL/GenBank/DDBJ databases">
        <title>The draft genome of Geobacter luticola JCM 17780.</title>
        <authorList>
            <person name="Xu Z."/>
            <person name="Masuda Y."/>
            <person name="Itoh H."/>
            <person name="Senoo K."/>
        </authorList>
    </citation>
    <scope>NUCLEOTIDE SEQUENCE [LARGE SCALE GENOMIC DNA]</scope>
    <source>
        <strain evidence="4 5">JCM 17780</strain>
    </source>
</reference>
<dbReference type="SUPFAM" id="SSF52172">
    <property type="entry name" value="CheY-like"/>
    <property type="match status" value="1"/>
</dbReference>
<keyword evidence="1 2" id="KW-0597">Phosphoprotein</keyword>
<evidence type="ECO:0000259" key="3">
    <source>
        <dbReference type="PROSITE" id="PS50110"/>
    </source>
</evidence>
<dbReference type="SUPFAM" id="SSF160246">
    <property type="entry name" value="EspE N-terminal domain-like"/>
    <property type="match status" value="1"/>
</dbReference>
<organism evidence="4 5">
    <name type="scientific">Geomobilimonas luticola</name>
    <dbReference type="NCBI Taxonomy" id="1114878"/>
    <lineage>
        <taxon>Bacteria</taxon>
        <taxon>Pseudomonadati</taxon>
        <taxon>Thermodesulfobacteriota</taxon>
        <taxon>Desulfuromonadia</taxon>
        <taxon>Geobacterales</taxon>
        <taxon>Geobacteraceae</taxon>
        <taxon>Geomobilimonas</taxon>
    </lineage>
</organism>
<dbReference type="InterPro" id="IPR011006">
    <property type="entry name" value="CheY-like_superfamily"/>
</dbReference>
<dbReference type="Pfam" id="PF00072">
    <property type="entry name" value="Response_reg"/>
    <property type="match status" value="1"/>
</dbReference>
<dbReference type="InterPro" id="IPR037257">
    <property type="entry name" value="T2SS_E_N_sf"/>
</dbReference>
<dbReference type="RefSeq" id="WP_214176664.1">
    <property type="nucleotide sequence ID" value="NZ_JAHCVK010000014.1"/>
</dbReference>
<evidence type="ECO:0000313" key="5">
    <source>
        <dbReference type="Proteomes" id="UP000756860"/>
    </source>
</evidence>